<organism evidence="10 11">
    <name type="scientific">Streptomyces rubiginosohelvolus</name>
    <dbReference type="NCBI Taxonomy" id="67362"/>
    <lineage>
        <taxon>Bacteria</taxon>
        <taxon>Bacillati</taxon>
        <taxon>Actinomycetota</taxon>
        <taxon>Actinomycetes</taxon>
        <taxon>Kitasatosporales</taxon>
        <taxon>Streptomycetaceae</taxon>
        <taxon>Streptomyces</taxon>
    </lineage>
</organism>
<evidence type="ECO:0000313" key="10">
    <source>
        <dbReference type="EMBL" id="GGZ42849.1"/>
    </source>
</evidence>
<feature type="domain" description="Acyl-CoA dehydrogenase/oxidase C-terminal" evidence="7">
    <location>
        <begin position="655"/>
        <end position="797"/>
    </location>
</feature>
<dbReference type="PANTHER" id="PTHR43292">
    <property type="entry name" value="ACYL-COA DEHYDROGENASE"/>
    <property type="match status" value="1"/>
</dbReference>
<feature type="domain" description="Acyl-CoA dehydrogenase/oxidase N-terminal" evidence="9">
    <location>
        <begin position="454"/>
        <end position="544"/>
    </location>
</feature>
<dbReference type="InterPro" id="IPR046373">
    <property type="entry name" value="Acyl-CoA_Oxase/DH_mid-dom_sf"/>
</dbReference>
<dbReference type="InterPro" id="IPR009100">
    <property type="entry name" value="AcylCoA_DH/oxidase_NM_dom_sf"/>
</dbReference>
<keyword evidence="4" id="KW-0274">FAD</keyword>
<dbReference type="InterPro" id="IPR036250">
    <property type="entry name" value="AcylCo_DH-like_C"/>
</dbReference>
<dbReference type="Gene3D" id="1.10.540.10">
    <property type="entry name" value="Acyl-CoA dehydrogenase/oxidase, N-terminal domain"/>
    <property type="match status" value="2"/>
</dbReference>
<dbReference type="PANTHER" id="PTHR43292:SF4">
    <property type="entry name" value="ACYL-COA DEHYDROGENASE FADE34"/>
    <property type="match status" value="1"/>
</dbReference>
<evidence type="ECO:0000256" key="1">
    <source>
        <dbReference type="ARBA" id="ARBA00001974"/>
    </source>
</evidence>
<feature type="domain" description="Acyl-CoA dehydrogenase/oxidase C-terminal" evidence="7">
    <location>
        <begin position="272"/>
        <end position="430"/>
    </location>
</feature>
<dbReference type="InterPro" id="IPR013786">
    <property type="entry name" value="AcylCoA_DH/ox_N"/>
</dbReference>
<evidence type="ECO:0000313" key="11">
    <source>
        <dbReference type="Proteomes" id="UP000624183"/>
    </source>
</evidence>
<dbReference type="Pfam" id="PF02770">
    <property type="entry name" value="Acyl-CoA_dh_M"/>
    <property type="match status" value="1"/>
</dbReference>
<dbReference type="SUPFAM" id="SSF56645">
    <property type="entry name" value="Acyl-CoA dehydrogenase NM domain-like"/>
    <property type="match status" value="2"/>
</dbReference>
<reference evidence="11" key="1">
    <citation type="journal article" date="2019" name="Int. J. Syst. Evol. Microbiol.">
        <title>The Global Catalogue of Microorganisms (GCM) 10K type strain sequencing project: providing services to taxonomists for standard genome sequencing and annotation.</title>
        <authorList>
            <consortium name="The Broad Institute Genomics Platform"/>
            <consortium name="The Broad Institute Genome Sequencing Center for Infectious Disease"/>
            <person name="Wu L."/>
            <person name="Ma J."/>
        </authorList>
    </citation>
    <scope>NUCLEOTIDE SEQUENCE [LARGE SCALE GENOMIC DNA]</scope>
    <source>
        <strain evidence="11">JCM 4602</strain>
    </source>
</reference>
<dbReference type="EMBL" id="BMUW01000002">
    <property type="protein sequence ID" value="GGZ42849.1"/>
    <property type="molecule type" value="Genomic_DNA"/>
</dbReference>
<evidence type="ECO:0000259" key="7">
    <source>
        <dbReference type="Pfam" id="PF00441"/>
    </source>
</evidence>
<comment type="cofactor">
    <cofactor evidence="1">
        <name>FAD</name>
        <dbReference type="ChEBI" id="CHEBI:57692"/>
    </cofactor>
</comment>
<evidence type="ECO:0000256" key="5">
    <source>
        <dbReference type="ARBA" id="ARBA00023002"/>
    </source>
</evidence>
<dbReference type="Proteomes" id="UP000624183">
    <property type="component" value="Unassembled WGS sequence"/>
</dbReference>
<dbReference type="InterPro" id="IPR037069">
    <property type="entry name" value="AcylCoA_DH/ox_N_sf"/>
</dbReference>
<dbReference type="SUPFAM" id="SSF47203">
    <property type="entry name" value="Acyl-CoA dehydrogenase C-terminal domain-like"/>
    <property type="match status" value="2"/>
</dbReference>
<keyword evidence="11" id="KW-1185">Reference proteome</keyword>
<dbReference type="InterPro" id="IPR009075">
    <property type="entry name" value="AcylCo_DH/oxidase_C"/>
</dbReference>
<dbReference type="Gene3D" id="2.40.110.10">
    <property type="entry name" value="Butyryl-CoA Dehydrogenase, subunit A, domain 2"/>
    <property type="match status" value="2"/>
</dbReference>
<keyword evidence="3" id="KW-0285">Flavoprotein</keyword>
<proteinExistence type="inferred from homology"/>
<sequence>MSRGTVRGTAVGTGIGITEEHRALAHSVRGWLARAAPPGEVRELLDAGSPAAPGVRPAHWKALVAQGLTGIHLPEAYGGGGGSLLDLAVVLEEAAYASLPGPYLATTLTSAVLHQVVAAGAGEPAGHRSSGGGAGASAGAGAPARGGAPVTADALVGALRELAAGDRTAALALTPGTLTATPSATGHRLDGTAPPVLSADAADLLLLPAATPDGERWFLVDAGAERLTVRPHRSVDPTRPTAEVRADAVFVPTDRAVPIADPELARDLATVLLAADACGTAARSLDTAVAHAAVREQFGRPIGAFQAVKHLCADMLVRLEQARALTWDAARAVDEETGAEAAEDGAAGSEAAASETAGSEAAGPQARGLVAALAAATAPEAAYTCAKDAIQILGGIGFTWEHDAHLQLRRAVLARQLLGPADAHRLRAARLAETGARRELALELPAEADRHRAEARPHLATARGLAPREARRALAPTGYAAPHLPAPYGLDAGPLQQLAIQQELREQGIRIGDLSIATWVVPSLIAYGTEEQRERYLPATLRGDLQWCQLFSEPDAGSDLAALRTRAVRTGEGWRITGQKVWTSAARTADHGILLARTDPDVPKHRGLTYFLVDMKRARGIDIRPLKEITGESLFNEVYFDDVLLPADAVVGEVGGGWRVARNTLGNERVHMADQLTFDSGLEALIALSAGLGETVRARVGALAAEAHALACVGLRTTLQQVSGNEPGAGASVRKLVQTLHQQKVAELTLELLGPQGSVDEPAAGERALHGFLMSRCLTIAGGTTQIQLNVVAERILGLPRD</sequence>
<gene>
    <name evidence="10" type="ORF">GCM10010328_16110</name>
</gene>
<comment type="similarity">
    <text evidence="2">Belongs to the acyl-CoA dehydrogenase family.</text>
</comment>
<feature type="domain" description="Acyl-CoA dehydrogenase/oxidase N-terminal" evidence="9">
    <location>
        <begin position="18"/>
        <end position="120"/>
    </location>
</feature>
<protein>
    <submittedName>
        <fullName evidence="10">Acyl-CoA dehydrogenase</fullName>
    </submittedName>
</protein>
<feature type="compositionally biased region" description="Low complexity" evidence="6">
    <location>
        <begin position="344"/>
        <end position="361"/>
    </location>
</feature>
<evidence type="ECO:0000259" key="8">
    <source>
        <dbReference type="Pfam" id="PF02770"/>
    </source>
</evidence>
<evidence type="ECO:0000256" key="6">
    <source>
        <dbReference type="SAM" id="MobiDB-lite"/>
    </source>
</evidence>
<evidence type="ECO:0000256" key="2">
    <source>
        <dbReference type="ARBA" id="ARBA00009347"/>
    </source>
</evidence>
<dbReference type="InterPro" id="IPR006091">
    <property type="entry name" value="Acyl-CoA_Oxase/DH_mid-dom"/>
</dbReference>
<evidence type="ECO:0000259" key="9">
    <source>
        <dbReference type="Pfam" id="PF02771"/>
    </source>
</evidence>
<dbReference type="Pfam" id="PF00441">
    <property type="entry name" value="Acyl-CoA_dh_1"/>
    <property type="match status" value="2"/>
</dbReference>
<keyword evidence="5" id="KW-0560">Oxidoreductase</keyword>
<feature type="region of interest" description="Disordered" evidence="6">
    <location>
        <begin position="122"/>
        <end position="144"/>
    </location>
</feature>
<feature type="compositionally biased region" description="Gly residues" evidence="6">
    <location>
        <begin position="129"/>
        <end position="138"/>
    </location>
</feature>
<comment type="caution">
    <text evidence="10">The sequence shown here is derived from an EMBL/GenBank/DDBJ whole genome shotgun (WGS) entry which is preliminary data.</text>
</comment>
<name>A0ABQ3BIF3_9ACTN</name>
<feature type="domain" description="Acyl-CoA oxidase/dehydrogenase middle" evidence="8">
    <location>
        <begin position="548"/>
        <end position="643"/>
    </location>
</feature>
<dbReference type="Pfam" id="PF02771">
    <property type="entry name" value="Acyl-CoA_dh_N"/>
    <property type="match status" value="2"/>
</dbReference>
<dbReference type="Gene3D" id="1.20.140.10">
    <property type="entry name" value="Butyryl-CoA Dehydrogenase, subunit A, domain 3"/>
    <property type="match status" value="2"/>
</dbReference>
<accession>A0ABQ3BIF3</accession>
<dbReference type="InterPro" id="IPR052161">
    <property type="entry name" value="Mycobact_Acyl-CoA_DH"/>
</dbReference>
<feature type="region of interest" description="Disordered" evidence="6">
    <location>
        <begin position="336"/>
        <end position="361"/>
    </location>
</feature>
<evidence type="ECO:0000256" key="4">
    <source>
        <dbReference type="ARBA" id="ARBA00022827"/>
    </source>
</evidence>
<evidence type="ECO:0000256" key="3">
    <source>
        <dbReference type="ARBA" id="ARBA00022630"/>
    </source>
</evidence>